<keyword evidence="1" id="KW-0833">Ubl conjugation pathway</keyword>
<keyword evidence="2" id="KW-0812">Transmembrane</keyword>
<keyword evidence="2" id="KW-1133">Transmembrane helix</keyword>
<gene>
    <name evidence="4" type="ORF">CANINC_001742</name>
</gene>
<comment type="caution">
    <text evidence="4">The sequence shown here is derived from an EMBL/GenBank/DDBJ whole genome shotgun (WGS) entry which is preliminary data.</text>
</comment>
<protein>
    <recommendedName>
        <fullName evidence="3">CUE domain-containing protein</fullName>
    </recommendedName>
</protein>
<evidence type="ECO:0000256" key="1">
    <source>
        <dbReference type="ARBA" id="ARBA00022786"/>
    </source>
</evidence>
<dbReference type="CDD" id="cd14424">
    <property type="entry name" value="CUE_Cue1p_like"/>
    <property type="match status" value="1"/>
</dbReference>
<keyword evidence="5" id="KW-1185">Reference proteome</keyword>
<dbReference type="Pfam" id="PF02845">
    <property type="entry name" value="CUE"/>
    <property type="match status" value="1"/>
</dbReference>
<evidence type="ECO:0000313" key="5">
    <source>
        <dbReference type="Proteomes" id="UP000307173"/>
    </source>
</evidence>
<dbReference type="InterPro" id="IPR003892">
    <property type="entry name" value="CUE"/>
</dbReference>
<evidence type="ECO:0000313" key="4">
    <source>
        <dbReference type="EMBL" id="TID29623.1"/>
    </source>
</evidence>
<dbReference type="SMART" id="SM00546">
    <property type="entry name" value="CUE"/>
    <property type="match status" value="1"/>
</dbReference>
<accession>A0A4T0X375</accession>
<dbReference type="GO" id="GO:0043130">
    <property type="term" value="F:ubiquitin binding"/>
    <property type="evidence" value="ECO:0007669"/>
    <property type="project" value="InterPro"/>
</dbReference>
<evidence type="ECO:0000256" key="2">
    <source>
        <dbReference type="SAM" id="Phobius"/>
    </source>
</evidence>
<dbReference type="EMBL" id="SELW01000280">
    <property type="protein sequence ID" value="TID29623.1"/>
    <property type="molecule type" value="Genomic_DNA"/>
</dbReference>
<name>A0A4T0X375_9ASCO</name>
<proteinExistence type="predicted"/>
<dbReference type="Proteomes" id="UP000307173">
    <property type="component" value="Unassembled WGS sequence"/>
</dbReference>
<organism evidence="4 5">
    <name type="scientific">Pichia inconspicua</name>
    <dbReference type="NCBI Taxonomy" id="52247"/>
    <lineage>
        <taxon>Eukaryota</taxon>
        <taxon>Fungi</taxon>
        <taxon>Dikarya</taxon>
        <taxon>Ascomycota</taxon>
        <taxon>Saccharomycotina</taxon>
        <taxon>Pichiomycetes</taxon>
        <taxon>Pichiales</taxon>
        <taxon>Pichiaceae</taxon>
        <taxon>Pichia</taxon>
    </lineage>
</organism>
<feature type="domain" description="CUE" evidence="3">
    <location>
        <begin position="41"/>
        <end position="83"/>
    </location>
</feature>
<reference evidence="4 5" key="1">
    <citation type="journal article" date="2019" name="Front. Genet.">
        <title>Whole-Genome Sequencing of the Opportunistic Yeast Pathogen Candida inconspicua Uncovers Its Hybrid Origin.</title>
        <authorList>
            <person name="Mixao V."/>
            <person name="Hansen A.P."/>
            <person name="Saus E."/>
            <person name="Boekhout T."/>
            <person name="Lass-Florl C."/>
            <person name="Gabaldon T."/>
        </authorList>
    </citation>
    <scope>NUCLEOTIDE SEQUENCE [LARGE SCALE GENOMIC DNA]</scope>
    <source>
        <strain evidence="4 5">CBS 180</strain>
    </source>
</reference>
<dbReference type="Gene3D" id="1.10.8.10">
    <property type="entry name" value="DNA helicase RuvA subunit, C-terminal domain"/>
    <property type="match status" value="1"/>
</dbReference>
<feature type="transmembrane region" description="Helical" evidence="2">
    <location>
        <begin position="6"/>
        <end position="24"/>
    </location>
</feature>
<dbReference type="PROSITE" id="PS51140">
    <property type="entry name" value="CUE"/>
    <property type="match status" value="1"/>
</dbReference>
<dbReference type="OrthoDB" id="3992840at2759"/>
<sequence>MESSTVTYIIGAIVVLIIFNYLFVESEPTAQRLHGHPRFNVTPNMISEVQAVAPGLSVAQIRADLQLTGSVAVTVDRYLSNSIPDLPQPQIDPISIKKQLSDNQDGNNLSFSELTYSQKKREMILKNRHKLQLKRGIVL</sequence>
<keyword evidence="2" id="KW-0472">Membrane</keyword>
<dbReference type="AlphaFoldDB" id="A0A4T0X375"/>
<evidence type="ECO:0000259" key="3">
    <source>
        <dbReference type="PROSITE" id="PS51140"/>
    </source>
</evidence>